<dbReference type="CDD" id="cd00160">
    <property type="entry name" value="RhoGEF"/>
    <property type="match status" value="1"/>
</dbReference>
<dbReference type="EMBL" id="JAACJL010000015">
    <property type="protein sequence ID" value="KAF4620921.1"/>
    <property type="molecule type" value="Genomic_DNA"/>
</dbReference>
<feature type="compositionally biased region" description="Polar residues" evidence="1">
    <location>
        <begin position="471"/>
        <end position="487"/>
    </location>
</feature>
<feature type="compositionally biased region" description="Basic residues" evidence="1">
    <location>
        <begin position="1355"/>
        <end position="1371"/>
    </location>
</feature>
<dbReference type="Gene3D" id="1.20.1270.60">
    <property type="entry name" value="Arfaptin homology (AH) domain/BAR domain"/>
    <property type="match status" value="1"/>
</dbReference>
<dbReference type="SMART" id="SM00325">
    <property type="entry name" value="RhoGEF"/>
    <property type="match status" value="1"/>
</dbReference>
<evidence type="ECO:0000313" key="3">
    <source>
        <dbReference type="EMBL" id="KAF4620921.1"/>
    </source>
</evidence>
<feature type="region of interest" description="Disordered" evidence="1">
    <location>
        <begin position="422"/>
        <end position="534"/>
    </location>
</feature>
<dbReference type="Gene3D" id="1.20.900.10">
    <property type="entry name" value="Dbl homology (DH) domain"/>
    <property type="match status" value="1"/>
</dbReference>
<feature type="compositionally biased region" description="Polar residues" evidence="1">
    <location>
        <begin position="1124"/>
        <end position="1140"/>
    </location>
</feature>
<dbReference type="InterPro" id="IPR000219">
    <property type="entry name" value="DH_dom"/>
</dbReference>
<reference evidence="3 4" key="1">
    <citation type="submission" date="2019-12" db="EMBL/GenBank/DDBJ databases">
        <authorList>
            <person name="Floudas D."/>
            <person name="Bentzer J."/>
            <person name="Ahren D."/>
            <person name="Johansson T."/>
            <person name="Persson P."/>
            <person name="Tunlid A."/>
        </authorList>
    </citation>
    <scope>NUCLEOTIDE SEQUENCE [LARGE SCALE GENOMIC DNA]</scope>
    <source>
        <strain evidence="3 4">CBS 102.39</strain>
    </source>
</reference>
<feature type="compositionally biased region" description="Low complexity" evidence="1">
    <location>
        <begin position="1223"/>
        <end position="1236"/>
    </location>
</feature>
<comment type="caution">
    <text evidence="3">The sequence shown here is derived from an EMBL/GenBank/DDBJ whole genome shotgun (WGS) entry which is preliminary data.</text>
</comment>
<dbReference type="Pfam" id="PF00621">
    <property type="entry name" value="RhoGEF"/>
    <property type="match status" value="1"/>
</dbReference>
<feature type="region of interest" description="Disordered" evidence="1">
    <location>
        <begin position="1104"/>
        <end position="1140"/>
    </location>
</feature>
<feature type="compositionally biased region" description="Low complexity" evidence="1">
    <location>
        <begin position="317"/>
        <end position="372"/>
    </location>
</feature>
<dbReference type="PROSITE" id="PS50010">
    <property type="entry name" value="DH_2"/>
    <property type="match status" value="1"/>
</dbReference>
<dbReference type="PANTHER" id="PTHR22834">
    <property type="entry name" value="NUCLEAR FUSION PROTEIN FUS2"/>
    <property type="match status" value="1"/>
</dbReference>
<dbReference type="InterPro" id="IPR035899">
    <property type="entry name" value="DBL_dom_sf"/>
</dbReference>
<dbReference type="GO" id="GO:0005085">
    <property type="term" value="F:guanyl-nucleotide exchange factor activity"/>
    <property type="evidence" value="ECO:0007669"/>
    <property type="project" value="InterPro"/>
</dbReference>
<evidence type="ECO:0000313" key="4">
    <source>
        <dbReference type="Proteomes" id="UP000521872"/>
    </source>
</evidence>
<feature type="compositionally biased region" description="Low complexity" evidence="1">
    <location>
        <begin position="427"/>
        <end position="461"/>
    </location>
</feature>
<dbReference type="InterPro" id="IPR051492">
    <property type="entry name" value="Dynamin-Rho_GEF"/>
</dbReference>
<feature type="compositionally biased region" description="Low complexity" evidence="1">
    <location>
        <begin position="32"/>
        <end position="48"/>
    </location>
</feature>
<dbReference type="SUPFAM" id="SSF48065">
    <property type="entry name" value="DBL homology domain (DH-domain)"/>
    <property type="match status" value="1"/>
</dbReference>
<feature type="compositionally biased region" description="Gly residues" evidence="1">
    <location>
        <begin position="737"/>
        <end position="755"/>
    </location>
</feature>
<dbReference type="GO" id="GO:0005737">
    <property type="term" value="C:cytoplasm"/>
    <property type="evidence" value="ECO:0007669"/>
    <property type="project" value="TreeGrafter"/>
</dbReference>
<feature type="compositionally biased region" description="Polar residues" evidence="1">
    <location>
        <begin position="1372"/>
        <end position="1403"/>
    </location>
</feature>
<evidence type="ECO:0000256" key="1">
    <source>
        <dbReference type="SAM" id="MobiDB-lite"/>
    </source>
</evidence>
<gene>
    <name evidence="3" type="ORF">D9613_000939</name>
</gene>
<dbReference type="GO" id="GO:0031991">
    <property type="term" value="P:regulation of actomyosin contractile ring contraction"/>
    <property type="evidence" value="ECO:0007669"/>
    <property type="project" value="TreeGrafter"/>
</dbReference>
<feature type="domain" description="DH" evidence="2">
    <location>
        <begin position="384"/>
        <end position="722"/>
    </location>
</feature>
<feature type="region of interest" description="Disordered" evidence="1">
    <location>
        <begin position="733"/>
        <end position="769"/>
    </location>
</feature>
<feature type="region of interest" description="Disordered" evidence="1">
    <location>
        <begin position="289"/>
        <end position="386"/>
    </location>
</feature>
<accession>A0A8H4VS83</accession>
<dbReference type="GO" id="GO:0032955">
    <property type="term" value="P:regulation of division septum assembly"/>
    <property type="evidence" value="ECO:0007669"/>
    <property type="project" value="TreeGrafter"/>
</dbReference>
<sequence>MDPSLSDPVSLGEEALTSPVPRSGRVHLSGKPSLPSLTTTTSSSDLPIPSSPPPPILPTRSPLRPPARSISSSSSTTGTPLTTAFPSAPLASSSSSSLPQASTSTSGPDVATTTTQEDELDANDRTLTKHSIALAAATINSSSPISQISLMRERHNSFPSINGLIDALSAEIEGVEGDEAKQRVERDSIITWEADPSRRSSTSSISSSSFMSWANDAVHGQPHQSHNQHQHQHLDLSLSFTFNQEKSLPPRPLDITLEREGYGAKYRPQEDGEDVESPISLADLEAEDSIGRPNANNGPEISTFATTSKAAPHDSFTMSTSNRSSANSDSNSTSATTSSHISTTSTASTTLTSVSSSSNSLPTTTSTNATSTIAPAPQPPPMTKRQHALHELLSSERAYASDLALLREVHIPLALGQTAPIHPAPAPTSAASTSLPQSASPNSNSTANAASSSATSTCTPGSGSGSNGSSRAVSTFSAASDPTTGNASAAAGSVQRISTSSSSASSSISGGSGNYNHNHNHNHKNGHTSNNSVSSLPVSISASISTSSFTGSLGSGATSSGIWSLGPPMTPEDVKVIFGNIADLAMLADMLCEELEHALGNVLEGGVGEDYVGELFLKVIPEFEKPYKQYITRHSTALQHLQNLPQTPALQAYLSYTQSVASSVSHAWDLASLLIKPVQRLLKYPLLLTAILEETPNEHGDKEKLKLAKTRIEELARDVNEGRRRAEVVKDVLSAGSGSGGGGGGGSGLLGGLKGPGRKSSASGASGGGGVGVQHPVGVAASVNLSKVKSLKYGGVTAATMRAESASLLSGSGDGPGASGSAAAAVNAEAVLVDAMAGELKRMEVFAQQFAKNVVDWGKMMSNVTLALRTWALSFGKVIGLSAEQGLGSEAFDAFVEVIRKGLMPLTADLEAAINERLLKDLAHLLTTMNKPLKLLASMSEQEPYHYHLLTMPVSSKNRPPASLLAASTNYLALRGQLAAELPIYLKLMHRGFAVIVRRLAQVQVRFWRDVKERWADLWEMLRVEGELNVGWEETCAVWCARWGDVDELVAALGITQKPVLHTEKSRGQLLLQGLENQYFAYPNYYVPMASGYPASSPPIPVAMPSPPISSSNENHKLEKKASKSSNTSGRKHSIPNSTNAAAAVQSMFAALEPAHSPALQKTKQQQVQAVGGIHGNGSMFSVSAPLPLGSVARDKDRDREGKRGRVSDVMSNTQERDKRTSSQDSASRQRSSASRDAQRRRTQGHTGMADEYAEYVALHGGVMPPPYEGGQYPYNGGNGRGVTRMKSMPITASGRNSKSNGQSESYIVDSGDRAYHHHQQEGWEEYQESTRTARPTPRGRSSQDNVLVKPSPSTKRKSKERPTHERKRSGSVKSITSFFTGSSNNVNHTTPVDPQPLTPSQRDSWVSKPAKYICQVVHPCRPPDDVSYYSFPFFVLKEGDLYEVLQEAGHPSIHPQLPLYVDEGVDCLLLCRNGNGVVGWALASFLEPLDMCSI</sequence>
<evidence type="ECO:0000259" key="2">
    <source>
        <dbReference type="PROSITE" id="PS50010"/>
    </source>
</evidence>
<feature type="region of interest" description="Disordered" evidence="1">
    <location>
        <begin position="1316"/>
        <end position="1403"/>
    </location>
</feature>
<dbReference type="Proteomes" id="UP000521872">
    <property type="component" value="Unassembled WGS sequence"/>
</dbReference>
<feature type="region of interest" description="Disordered" evidence="1">
    <location>
        <begin position="1182"/>
        <end position="1250"/>
    </location>
</feature>
<feature type="compositionally biased region" description="Low complexity" evidence="1">
    <location>
        <begin position="58"/>
        <end position="106"/>
    </location>
</feature>
<organism evidence="3 4">
    <name type="scientific">Agrocybe pediades</name>
    <dbReference type="NCBI Taxonomy" id="84607"/>
    <lineage>
        <taxon>Eukaryota</taxon>
        <taxon>Fungi</taxon>
        <taxon>Dikarya</taxon>
        <taxon>Basidiomycota</taxon>
        <taxon>Agaricomycotina</taxon>
        <taxon>Agaricomycetes</taxon>
        <taxon>Agaricomycetidae</taxon>
        <taxon>Agaricales</taxon>
        <taxon>Agaricineae</taxon>
        <taxon>Strophariaceae</taxon>
        <taxon>Agrocybe</taxon>
    </lineage>
</organism>
<feature type="region of interest" description="Disordered" evidence="1">
    <location>
        <begin position="1"/>
        <end position="124"/>
    </location>
</feature>
<feature type="compositionally biased region" description="Polar residues" evidence="1">
    <location>
        <begin position="294"/>
        <end position="309"/>
    </location>
</feature>
<dbReference type="InterPro" id="IPR027267">
    <property type="entry name" value="AH/BAR_dom_sf"/>
</dbReference>
<proteinExistence type="predicted"/>
<dbReference type="PANTHER" id="PTHR22834:SF20">
    <property type="entry name" value="SH3 DOMAIN-CONTAINING PROTEIN"/>
    <property type="match status" value="1"/>
</dbReference>
<protein>
    <recommendedName>
        <fullName evidence="2">DH domain-containing protein</fullName>
    </recommendedName>
</protein>
<keyword evidence="4" id="KW-1185">Reference proteome</keyword>
<name>A0A8H4VS83_9AGAR</name>
<feature type="compositionally biased region" description="Basic and acidic residues" evidence="1">
    <location>
        <begin position="1193"/>
        <end position="1207"/>
    </location>
</feature>
<feature type="compositionally biased region" description="Polar residues" evidence="1">
    <location>
        <begin position="1330"/>
        <end position="1346"/>
    </location>
</feature>
<feature type="compositionally biased region" description="Low complexity" evidence="1">
    <location>
        <begin position="498"/>
        <end position="517"/>
    </location>
</feature>